<sequence length="183" mass="19978">MTSGFRSAPHGGVSIDLDRDETAVLRSMANLVLELVEPPPPQDEFAEMVGIGSSSEKPTDPVLVRLFPDAYSGDAESAGDFRRYTEDGLRRHKRENANAMLAALPEAAGRVVLGPVEAHAWMKSLNDIRLALGTRLGVEEESYQAHLRGERRADGDDAANTAAMHIYDWLGGLQETLVHALMR</sequence>
<accession>A0A368T055</accession>
<evidence type="ECO:0000313" key="1">
    <source>
        <dbReference type="EMBL" id="RCV52349.1"/>
    </source>
</evidence>
<dbReference type="EMBL" id="QEIN01000223">
    <property type="protein sequence ID" value="RCV52349.1"/>
    <property type="molecule type" value="Genomic_DNA"/>
</dbReference>
<dbReference type="InterPro" id="IPR018561">
    <property type="entry name" value="AosR"/>
</dbReference>
<gene>
    <name evidence="1" type="ORF">DEF24_22105</name>
</gene>
<name>A0A368T055_9ACTN</name>
<dbReference type="OrthoDB" id="3268479at2"/>
<dbReference type="AlphaFoldDB" id="A0A368T055"/>
<reference evidence="1 2" key="1">
    <citation type="submission" date="2018-04" db="EMBL/GenBank/DDBJ databases">
        <title>Novel actinobacteria from marine sediment.</title>
        <authorList>
            <person name="Ng Z.Y."/>
            <person name="Tan G.Y.A."/>
        </authorList>
    </citation>
    <scope>NUCLEOTIDE SEQUENCE [LARGE SCALE GENOMIC DNA]</scope>
    <source>
        <strain evidence="1 2">TPS81</strain>
    </source>
</reference>
<dbReference type="Proteomes" id="UP000253318">
    <property type="component" value="Unassembled WGS sequence"/>
</dbReference>
<proteinExistence type="predicted"/>
<organism evidence="1 2">
    <name type="scientific">Marinitenerispora sediminis</name>
    <dbReference type="NCBI Taxonomy" id="1931232"/>
    <lineage>
        <taxon>Bacteria</taxon>
        <taxon>Bacillati</taxon>
        <taxon>Actinomycetota</taxon>
        <taxon>Actinomycetes</taxon>
        <taxon>Streptosporangiales</taxon>
        <taxon>Nocardiopsidaceae</taxon>
        <taxon>Marinitenerispora</taxon>
    </lineage>
</organism>
<dbReference type="RefSeq" id="WP_114399925.1">
    <property type="nucleotide sequence ID" value="NZ_QEIM01000165.1"/>
</dbReference>
<comment type="caution">
    <text evidence="1">The sequence shown here is derived from an EMBL/GenBank/DDBJ whole genome shotgun (WGS) entry which is preliminary data.</text>
</comment>
<dbReference type="Pfam" id="PF09438">
    <property type="entry name" value="DUF2017"/>
    <property type="match status" value="1"/>
</dbReference>
<keyword evidence="2" id="KW-1185">Reference proteome</keyword>
<protein>
    <submittedName>
        <fullName evidence="1">DUF2017 domain-containing protein</fullName>
    </submittedName>
</protein>
<evidence type="ECO:0000313" key="2">
    <source>
        <dbReference type="Proteomes" id="UP000253318"/>
    </source>
</evidence>